<accession>A0ABU8C517</accession>
<dbReference type="RefSeq" id="WP_335735166.1">
    <property type="nucleotide sequence ID" value="NZ_JALAAR010000004.1"/>
</dbReference>
<comment type="caution">
    <text evidence="1">The sequence shown here is derived from an EMBL/GenBank/DDBJ whole genome shotgun (WGS) entry which is preliminary data.</text>
</comment>
<proteinExistence type="predicted"/>
<reference evidence="1 2" key="1">
    <citation type="journal article" date="2023" name="Ecotoxicol. Environ. Saf.">
        <title>Mercury remediation potential of mercury-resistant strain Rheinheimera metallidurans sp. nov. isolated from a municipal waste dumping site.</title>
        <authorList>
            <person name="Yadav V."/>
            <person name="Manjhi A."/>
            <person name="Vadakedath N."/>
        </authorList>
    </citation>
    <scope>NUCLEOTIDE SEQUENCE [LARGE SCALE GENOMIC DNA]</scope>
    <source>
        <strain evidence="1 2">E-49</strain>
    </source>
</reference>
<evidence type="ECO:0008006" key="3">
    <source>
        <dbReference type="Google" id="ProtNLM"/>
    </source>
</evidence>
<organism evidence="1 2">
    <name type="scientific">Rheinheimera muenzenbergensis</name>
    <dbReference type="NCBI Taxonomy" id="1193628"/>
    <lineage>
        <taxon>Bacteria</taxon>
        <taxon>Pseudomonadati</taxon>
        <taxon>Pseudomonadota</taxon>
        <taxon>Gammaproteobacteria</taxon>
        <taxon>Chromatiales</taxon>
        <taxon>Chromatiaceae</taxon>
        <taxon>Rheinheimera</taxon>
    </lineage>
</organism>
<evidence type="ECO:0000313" key="1">
    <source>
        <dbReference type="EMBL" id="MEH8016748.1"/>
    </source>
</evidence>
<dbReference type="EMBL" id="JALAAR010000004">
    <property type="protein sequence ID" value="MEH8016748.1"/>
    <property type="molecule type" value="Genomic_DNA"/>
</dbReference>
<dbReference type="Proteomes" id="UP001375382">
    <property type="component" value="Unassembled WGS sequence"/>
</dbReference>
<sequence length="97" mass="11436">MDEKFKFAESVEIEKRSREVQLLVNIVEPDPEYQPFFLSDDSNFYDVSGKDGSEIEADIRHYFNGDLPGKLGMPLWQFIDLVKQRYPGWPDDWPPEH</sequence>
<evidence type="ECO:0000313" key="2">
    <source>
        <dbReference type="Proteomes" id="UP001375382"/>
    </source>
</evidence>
<keyword evidence="2" id="KW-1185">Reference proteome</keyword>
<gene>
    <name evidence="1" type="ORF">MN202_05870</name>
</gene>
<name>A0ABU8C517_9GAMM</name>
<protein>
    <recommendedName>
        <fullName evidence="3">Immunity protein 8</fullName>
    </recommendedName>
</protein>